<sequence length="104" mass="12575">MMKCDCEERIGLEINSYNLFINLKDFFEQQEQEGLFLDIKVDEPYYLWRNGNREVAYYATKWYKCKCCGCLWEFEYPDFPQKGFVKKYKDGIYNGTQVIDSKIK</sequence>
<dbReference type="EMBL" id="PDYH01000034">
    <property type="protein sequence ID" value="PHU39789.1"/>
    <property type="molecule type" value="Genomic_DNA"/>
</dbReference>
<gene>
    <name evidence="1" type="ORF">CSX00_09240</name>
</gene>
<proteinExistence type="predicted"/>
<comment type="caution">
    <text evidence="1">The sequence shown here is derived from an EMBL/GenBank/DDBJ whole genome shotgun (WGS) entry which is preliminary data.</text>
</comment>
<dbReference type="AlphaFoldDB" id="A0A2G3E917"/>
<evidence type="ECO:0000313" key="1">
    <source>
        <dbReference type="EMBL" id="PHU39789.1"/>
    </source>
</evidence>
<keyword evidence="2" id="KW-1185">Reference proteome</keyword>
<name>A0A2G3E917_9FIRM</name>
<evidence type="ECO:0000313" key="2">
    <source>
        <dbReference type="Proteomes" id="UP000224317"/>
    </source>
</evidence>
<dbReference type="Proteomes" id="UP000224317">
    <property type="component" value="Unassembled WGS sequence"/>
</dbReference>
<accession>A0A2G3E917</accession>
<organism evidence="1 2">
    <name type="scientific">Pseudobutyrivibrio ruminis</name>
    <dbReference type="NCBI Taxonomy" id="46206"/>
    <lineage>
        <taxon>Bacteria</taxon>
        <taxon>Bacillati</taxon>
        <taxon>Bacillota</taxon>
        <taxon>Clostridia</taxon>
        <taxon>Lachnospirales</taxon>
        <taxon>Lachnospiraceae</taxon>
        <taxon>Pseudobutyrivibrio</taxon>
    </lineage>
</organism>
<protein>
    <submittedName>
        <fullName evidence="1">Uncharacterized protein</fullName>
    </submittedName>
</protein>
<reference evidence="1" key="1">
    <citation type="submission" date="2017-10" db="EMBL/GenBank/DDBJ databases">
        <title>Resolving the taxonomy of Roseburia spp., Eubacterium rectale and Agathobacter spp. through phylogenomic analysis.</title>
        <authorList>
            <person name="Sheridan P.O."/>
            <person name="Walker A.W."/>
            <person name="Duncan S.H."/>
            <person name="Scott K.P."/>
            <person name="Toole P.W.O."/>
            <person name="Luis P."/>
            <person name="Flint H.J."/>
        </authorList>
    </citation>
    <scope>NUCLEOTIDE SEQUENCE [LARGE SCALE GENOMIC DNA]</scope>
    <source>
        <strain evidence="1">JK10</strain>
    </source>
</reference>